<sequence>MRYLELIPNNFEASQIIERERFYAAKKMKNNKKANNGGMA</sequence>
<name>A0A8S5PRQ4_9CAUD</name>
<dbReference type="EMBL" id="BK015488">
    <property type="protein sequence ID" value="DAE09554.1"/>
    <property type="molecule type" value="Genomic_DNA"/>
</dbReference>
<proteinExistence type="predicted"/>
<reference evidence="1" key="1">
    <citation type="journal article" date="2021" name="Proc. Natl. Acad. Sci. U.S.A.">
        <title>A Catalog of Tens of Thousands of Viruses from Human Metagenomes Reveals Hidden Associations with Chronic Diseases.</title>
        <authorList>
            <person name="Tisza M.J."/>
            <person name="Buck C.B."/>
        </authorList>
    </citation>
    <scope>NUCLEOTIDE SEQUENCE</scope>
    <source>
        <strain evidence="1">Ct96x5</strain>
    </source>
</reference>
<accession>A0A8S5PRQ4</accession>
<organism evidence="1">
    <name type="scientific">Siphoviridae sp. ct96x5</name>
    <dbReference type="NCBI Taxonomy" id="2825367"/>
    <lineage>
        <taxon>Viruses</taxon>
        <taxon>Duplodnaviria</taxon>
        <taxon>Heunggongvirae</taxon>
        <taxon>Uroviricota</taxon>
        <taxon>Caudoviricetes</taxon>
    </lineage>
</organism>
<protein>
    <submittedName>
        <fullName evidence="1">Uncharacterized protein</fullName>
    </submittedName>
</protein>
<evidence type="ECO:0000313" key="1">
    <source>
        <dbReference type="EMBL" id="DAE09554.1"/>
    </source>
</evidence>